<evidence type="ECO:0000313" key="12">
    <source>
        <dbReference type="Proteomes" id="UP001221898"/>
    </source>
</evidence>
<dbReference type="Proteomes" id="UP001221898">
    <property type="component" value="Unassembled WGS sequence"/>
</dbReference>
<accession>A0AAD7WHC3</accession>
<comment type="caution">
    <text evidence="11">The sequence shown here is derived from an EMBL/GenBank/DDBJ whole genome shotgun (WGS) entry which is preliminary data.</text>
</comment>
<dbReference type="EMBL" id="JAINUG010000103">
    <property type="protein sequence ID" value="KAJ8396838.1"/>
    <property type="molecule type" value="Genomic_DNA"/>
</dbReference>
<evidence type="ECO:0000256" key="5">
    <source>
        <dbReference type="ARBA" id="ARBA00022833"/>
    </source>
</evidence>
<feature type="region of interest" description="Disordered" evidence="10">
    <location>
        <begin position="295"/>
        <end position="320"/>
    </location>
</feature>
<keyword evidence="2" id="KW-0479">Metal-binding</keyword>
<feature type="region of interest" description="Disordered" evidence="10">
    <location>
        <begin position="469"/>
        <end position="488"/>
    </location>
</feature>
<dbReference type="GO" id="GO:0045944">
    <property type="term" value="P:positive regulation of transcription by RNA polymerase II"/>
    <property type="evidence" value="ECO:0007669"/>
    <property type="project" value="TreeGrafter"/>
</dbReference>
<feature type="region of interest" description="Disordered" evidence="10">
    <location>
        <begin position="998"/>
        <end position="1221"/>
    </location>
</feature>
<keyword evidence="4" id="KW-0863">Zinc-finger</keyword>
<feature type="coiled-coil region" evidence="9">
    <location>
        <begin position="687"/>
        <end position="714"/>
    </location>
</feature>
<keyword evidence="6" id="KW-0805">Transcription regulation</keyword>
<evidence type="ECO:0000256" key="8">
    <source>
        <dbReference type="ARBA" id="ARBA00023242"/>
    </source>
</evidence>
<feature type="region of interest" description="Disordered" evidence="10">
    <location>
        <begin position="1"/>
        <end position="25"/>
    </location>
</feature>
<feature type="compositionally biased region" description="Basic and acidic residues" evidence="10">
    <location>
        <begin position="1078"/>
        <end position="1087"/>
    </location>
</feature>
<feature type="region of interest" description="Disordered" evidence="10">
    <location>
        <begin position="94"/>
        <end position="116"/>
    </location>
</feature>
<keyword evidence="8" id="KW-0539">Nucleus</keyword>
<dbReference type="PANTHER" id="PTHR45888">
    <property type="entry name" value="HL01030P-RELATED"/>
    <property type="match status" value="1"/>
</dbReference>
<protein>
    <submittedName>
        <fullName evidence="11">Uncharacterized protein</fullName>
    </submittedName>
</protein>
<feature type="region of interest" description="Disordered" evidence="10">
    <location>
        <begin position="753"/>
        <end position="835"/>
    </location>
</feature>
<name>A0AAD7WHC3_9TELE</name>
<dbReference type="PANTHER" id="PTHR45888:SF1">
    <property type="entry name" value="HISTONE-LYSINE N-METHYLTRANSFERASE 2C"/>
    <property type="match status" value="1"/>
</dbReference>
<keyword evidence="7" id="KW-0804">Transcription</keyword>
<proteinExistence type="predicted"/>
<comment type="subcellular location">
    <subcellularLocation>
        <location evidence="1">Nucleus</location>
    </subcellularLocation>
</comment>
<dbReference type="GO" id="GO:0003713">
    <property type="term" value="F:transcription coactivator activity"/>
    <property type="evidence" value="ECO:0007669"/>
    <property type="project" value="TreeGrafter"/>
</dbReference>
<evidence type="ECO:0000256" key="4">
    <source>
        <dbReference type="ARBA" id="ARBA00022771"/>
    </source>
</evidence>
<evidence type="ECO:0000256" key="6">
    <source>
        <dbReference type="ARBA" id="ARBA00023015"/>
    </source>
</evidence>
<evidence type="ECO:0000256" key="2">
    <source>
        <dbReference type="ARBA" id="ARBA00022723"/>
    </source>
</evidence>
<dbReference type="GO" id="GO:0042800">
    <property type="term" value="F:histone H3K4 methyltransferase activity"/>
    <property type="evidence" value="ECO:0007669"/>
    <property type="project" value="TreeGrafter"/>
</dbReference>
<evidence type="ECO:0000256" key="1">
    <source>
        <dbReference type="ARBA" id="ARBA00004123"/>
    </source>
</evidence>
<dbReference type="GO" id="GO:0008270">
    <property type="term" value="F:zinc ion binding"/>
    <property type="evidence" value="ECO:0007669"/>
    <property type="project" value="UniProtKB-KW"/>
</dbReference>
<dbReference type="GO" id="GO:0044666">
    <property type="term" value="C:MLL3/4 complex"/>
    <property type="evidence" value="ECO:0007669"/>
    <property type="project" value="TreeGrafter"/>
</dbReference>
<gene>
    <name evidence="11" type="ORF">AAFF_G00014370</name>
</gene>
<feature type="compositionally biased region" description="Basic and acidic residues" evidence="10">
    <location>
        <begin position="1147"/>
        <end position="1161"/>
    </location>
</feature>
<keyword evidence="3" id="KW-0677">Repeat</keyword>
<evidence type="ECO:0000256" key="3">
    <source>
        <dbReference type="ARBA" id="ARBA00022737"/>
    </source>
</evidence>
<evidence type="ECO:0000256" key="9">
    <source>
        <dbReference type="SAM" id="Coils"/>
    </source>
</evidence>
<feature type="compositionally biased region" description="Polar residues" evidence="10">
    <location>
        <begin position="1027"/>
        <end position="1036"/>
    </location>
</feature>
<reference evidence="11" key="1">
    <citation type="journal article" date="2023" name="Science">
        <title>Genome structures resolve the early diversification of teleost fishes.</title>
        <authorList>
            <person name="Parey E."/>
            <person name="Louis A."/>
            <person name="Montfort J."/>
            <person name="Bouchez O."/>
            <person name="Roques C."/>
            <person name="Iampietro C."/>
            <person name="Lluch J."/>
            <person name="Castinel A."/>
            <person name="Donnadieu C."/>
            <person name="Desvignes T."/>
            <person name="Floi Bucao C."/>
            <person name="Jouanno E."/>
            <person name="Wen M."/>
            <person name="Mejri S."/>
            <person name="Dirks R."/>
            <person name="Jansen H."/>
            <person name="Henkel C."/>
            <person name="Chen W.J."/>
            <person name="Zahm M."/>
            <person name="Cabau C."/>
            <person name="Klopp C."/>
            <person name="Thompson A.W."/>
            <person name="Robinson-Rechavi M."/>
            <person name="Braasch I."/>
            <person name="Lecointre G."/>
            <person name="Bobe J."/>
            <person name="Postlethwait J.H."/>
            <person name="Berthelot C."/>
            <person name="Roest Crollius H."/>
            <person name="Guiguen Y."/>
        </authorList>
    </citation>
    <scope>NUCLEOTIDE SEQUENCE</scope>
    <source>
        <strain evidence="11">NC1722</strain>
    </source>
</reference>
<sequence>MAQGLDPPSEQGPLGGQEHFLHAPHPMQGPMIDVPQQMRRSLSEDLTRFMGGNPAGNSQHFPPRGLQMQQHNIMGQPFIELRHRAPESRLRLPFGPPDHPPRPPGFGDGAGPEMGSASMRMGGHPMASGPSLGMNAHLPMSSSLENLHQHRVPTGTSPQHPPLMRSLSHPANSFGMALPTAQPDQMLMGGEEKIDADDSAVKDLEDVEVKDLDDDDLENLNLDADDGKGLDLEANDLHLDDLLRSGKFDIIAYTDPELDLEDKKDMFNEELDLSDPIDEHSEASDLQKALSEKRNACSGGVGPAPRMVPARGKSVTTREQGHIKWETITADTTPLHTELTIKTEVKEGLSHTQLSSCCGGQTCERSENNQEGLEAGQPFATAQPTPVLSSLLVQEKLEDAEPVPMSSPNLLNQMAQANPVNSLQQNHSLPMMDHQMNPNMTDPSFVQGAALGNFPHGPPPCQNFRVAAQQTEQDPQPLGPPSPQNRPLLLDEQPLLLQDLLDQERQEQQQQRQMQAIIRQRSSDSFFPNIDFDAITDPIMKAKMVALKGINKVMVQNSIGITPIVMNRGQLGSQQVPGAHCPDGDTVPQHAVGQDGKLTQHLARSNPPNFGPGYLNDSQKEQYEGWLKETQQLLQMQQKFLEEQIGAHRKSKKALSAKQRTAKKAGRKFLEEDLEQLRHVTEQQGVVQKQLEQIRKQQKEHAELIDEYRVKQQEQQQCAMMPGALSQGPMMSHMMQMQQHRFSQPAPPRMPGVPGWQPGAPTPMGAPRMPPHLPSQMPQVNPSAKPVQNPLPVLGSKPPAAAANGASSRRVGGTPHVKFDDNNPFSEGFQERERRERLREQQERQRVQLMQEVERQRALQQRLEQGMLGADAQANRPAFYSADPPRDFTQPQRPSVFPQQQGVQLGFMGSPSGPPFIQGGERHPTLGNRPFCAEKGPNFQSKHPILPGFGFEGPGVMPQGAGNGLSYGVEPATPLPPNYPGSGQSLIQLYSNIIPEEKKKKRSCRKKKDEDGASTPQSDLTAPLTCISHTLSTPTRSVAHPGLPDSSPSAQGAELEQQLSVGNGGGAGPSDQPQRTLSEVKLERAEPGEGPAPKESMEEGPAEAVKMEASGKSPMHSAKGESGNELLKHLLKNKSLPPVLPSPRPADGPRSEDQRSTDSRAPRTHAPTDATAGVTGTQLVRKLDLAGPVLPEQGKKKQCNRRAPKTTDKPTSRYKKRRKEEEVYPSTDTLMTPLKQLSLLPLMEPMIGVSFAHFPPHGSGQLNGESRLSGTFGSASLDGMSDYYSQLIYKNNLSNPPPLRPPCPPLRPLCLDRRW</sequence>
<keyword evidence="9" id="KW-0175">Coiled coil</keyword>
<feature type="compositionally biased region" description="Pro residues" evidence="10">
    <location>
        <begin position="94"/>
        <end position="104"/>
    </location>
</feature>
<organism evidence="11 12">
    <name type="scientific">Aldrovandia affinis</name>
    <dbReference type="NCBI Taxonomy" id="143900"/>
    <lineage>
        <taxon>Eukaryota</taxon>
        <taxon>Metazoa</taxon>
        <taxon>Chordata</taxon>
        <taxon>Craniata</taxon>
        <taxon>Vertebrata</taxon>
        <taxon>Euteleostomi</taxon>
        <taxon>Actinopterygii</taxon>
        <taxon>Neopterygii</taxon>
        <taxon>Teleostei</taxon>
        <taxon>Notacanthiformes</taxon>
        <taxon>Halosauridae</taxon>
        <taxon>Aldrovandia</taxon>
    </lineage>
</organism>
<evidence type="ECO:0000256" key="10">
    <source>
        <dbReference type="SAM" id="MobiDB-lite"/>
    </source>
</evidence>
<keyword evidence="5" id="KW-0862">Zinc</keyword>
<evidence type="ECO:0000313" key="11">
    <source>
        <dbReference type="EMBL" id="KAJ8396838.1"/>
    </source>
</evidence>
<evidence type="ECO:0000256" key="7">
    <source>
        <dbReference type="ARBA" id="ARBA00023163"/>
    </source>
</evidence>
<keyword evidence="12" id="KW-1185">Reference proteome</keyword>